<dbReference type="EC" id="2.4.2.1" evidence="3"/>
<gene>
    <name evidence="8" type="primary">Contig13257.g14143</name>
    <name evidence="8" type="ORF">STYLEM_13997</name>
</gene>
<dbReference type="PANTHER" id="PTHR11904">
    <property type="entry name" value="METHYLTHIOADENOSINE/PURINE NUCLEOSIDE PHOSPHORYLASE"/>
    <property type="match status" value="1"/>
</dbReference>
<keyword evidence="5" id="KW-0808">Transferase</keyword>
<dbReference type="Gene3D" id="3.40.50.1580">
    <property type="entry name" value="Nucleoside phosphorylase domain"/>
    <property type="match status" value="2"/>
</dbReference>
<dbReference type="GO" id="GO:0004731">
    <property type="term" value="F:purine-nucleoside phosphorylase activity"/>
    <property type="evidence" value="ECO:0007669"/>
    <property type="project" value="UniProtKB-EC"/>
</dbReference>
<keyword evidence="9" id="KW-1185">Reference proteome</keyword>
<evidence type="ECO:0000259" key="7">
    <source>
        <dbReference type="Pfam" id="PF01048"/>
    </source>
</evidence>
<protein>
    <recommendedName>
        <fullName evidence="3">purine-nucleoside phosphorylase</fullName>
        <ecNumber evidence="3">2.4.2.1</ecNumber>
    </recommendedName>
    <alternativeName>
        <fullName evidence="6">Inosine-guanosine phosphorylase</fullName>
    </alternativeName>
</protein>
<dbReference type="Pfam" id="PF01048">
    <property type="entry name" value="PNP_UDP_1"/>
    <property type="match status" value="1"/>
</dbReference>
<dbReference type="InterPro" id="IPR035994">
    <property type="entry name" value="Nucleoside_phosphorylase_sf"/>
</dbReference>
<evidence type="ECO:0000256" key="1">
    <source>
        <dbReference type="ARBA" id="ARBA00005058"/>
    </source>
</evidence>
<dbReference type="GO" id="GO:0009116">
    <property type="term" value="P:nucleoside metabolic process"/>
    <property type="evidence" value="ECO:0007669"/>
    <property type="project" value="InterPro"/>
</dbReference>
<dbReference type="PANTHER" id="PTHR11904:SF9">
    <property type="entry name" value="PURINE NUCLEOSIDE PHOSPHORYLASE-RELATED"/>
    <property type="match status" value="1"/>
</dbReference>
<evidence type="ECO:0000256" key="2">
    <source>
        <dbReference type="ARBA" id="ARBA00006751"/>
    </source>
</evidence>
<dbReference type="AlphaFoldDB" id="A0A078AVX7"/>
<dbReference type="Proteomes" id="UP000039865">
    <property type="component" value="Unassembled WGS sequence"/>
</dbReference>
<organism evidence="8 9">
    <name type="scientific">Stylonychia lemnae</name>
    <name type="common">Ciliate</name>
    <dbReference type="NCBI Taxonomy" id="5949"/>
    <lineage>
        <taxon>Eukaryota</taxon>
        <taxon>Sar</taxon>
        <taxon>Alveolata</taxon>
        <taxon>Ciliophora</taxon>
        <taxon>Intramacronucleata</taxon>
        <taxon>Spirotrichea</taxon>
        <taxon>Stichotrichia</taxon>
        <taxon>Sporadotrichida</taxon>
        <taxon>Oxytrichidae</taxon>
        <taxon>Stylonychinae</taxon>
        <taxon>Stylonychia</taxon>
    </lineage>
</organism>
<feature type="domain" description="Nucleoside phosphorylase" evidence="7">
    <location>
        <begin position="65"/>
        <end position="256"/>
    </location>
</feature>
<dbReference type="EMBL" id="CCKQ01013286">
    <property type="protein sequence ID" value="CDW84928.1"/>
    <property type="molecule type" value="Genomic_DNA"/>
</dbReference>
<name>A0A078AVX7_STYLE</name>
<evidence type="ECO:0000313" key="8">
    <source>
        <dbReference type="EMBL" id="CDW84928.1"/>
    </source>
</evidence>
<dbReference type="UniPathway" id="UPA00606"/>
<accession>A0A078AVX7</accession>
<sequence>METIIPQNNHSDPFLTSQDKLGVEKIDLSIVEGSGLLDISHHLIPDPIVIQMTDVPHCPIPTAIGHKQQIFYGIVNGRRTIIWNGRIHYYEGYRVCHQAFPAYLSAYLGCGVFITTNAAGFINQNMAIGDLALITDHIISYLDNLLRHNKDISSDIFSSSQIYDQEMINLTREAFTEAGLKLTEGHYCYFALPNYESPSEIQIMHDLGAATVGASTLPEQIACYLTGMRRVIISSATSPSSGMSSQEISGEEVLDCGVKCDEMFMNKPTNALMNQFSKLSTLNNQRIEYTNLKDVAMKIANKVKEKLQDVIFERAIWLMSDQLYNQFIEEHREQSENPIYILNLSDIHPFRTRSYQEAQLVFGKFNTKYWIIIRQSHLEGMLPIEYSAILQALKMLNLSQAIEVYFEASSVSNESLNDQVHRISNSSYLNKRFYKLTEDEGYDTLPEPTLDSNSTLSLIAFEGTMLPSKTELKFAQKAGIDLYTTTNFSFADQAQHLGVNVRLNAVAKRDLSRGKDIKVNCFNEDSKYDDTDTTQKQSETIRLPEVKLDYDAIFNIKHSRDEVFETSVKVGEILGQVDNILVLEKETYEVFMNDLSENFTLDKKIRFNLLDYHTEESVDVLKITTKNGVSIIVLSQTLTYQSNVPFQTSLLPMRLIIMGCKAKNFLTCPHVWGLKHTEDTTAQNLGSLFIVKDHANISAQPPGIGPNLDEFYDISTMYEKGFVQSILNISNSNSLEHAYGEVFWANNSAIPSTRIFENLGRGVSNQRITFKGLIKSGVNELMAVHHRRNYSEYKLTSAMVGLVTDSYIRRQSQTETYRKGVSNLIKVVFQSFETLKIQ</sequence>
<dbReference type="InterPro" id="IPR011268">
    <property type="entry name" value="Purine_phosphorylase"/>
</dbReference>
<evidence type="ECO:0000256" key="4">
    <source>
        <dbReference type="ARBA" id="ARBA00022676"/>
    </source>
</evidence>
<comment type="similarity">
    <text evidence="2">Belongs to the PNP/MTAP phosphorylase family.</text>
</comment>
<evidence type="ECO:0000256" key="5">
    <source>
        <dbReference type="ARBA" id="ARBA00022679"/>
    </source>
</evidence>
<evidence type="ECO:0000256" key="6">
    <source>
        <dbReference type="ARBA" id="ARBA00031036"/>
    </source>
</evidence>
<dbReference type="SUPFAM" id="SSF53167">
    <property type="entry name" value="Purine and uridine phosphorylases"/>
    <property type="match status" value="1"/>
</dbReference>
<dbReference type="OrthoDB" id="10261782at2759"/>
<evidence type="ECO:0000313" key="9">
    <source>
        <dbReference type="Proteomes" id="UP000039865"/>
    </source>
</evidence>
<comment type="pathway">
    <text evidence="1">Purine metabolism; purine nucleoside salvage.</text>
</comment>
<reference evidence="8 9" key="1">
    <citation type="submission" date="2014-06" db="EMBL/GenBank/DDBJ databases">
        <authorList>
            <person name="Swart Estienne"/>
        </authorList>
    </citation>
    <scope>NUCLEOTIDE SEQUENCE [LARGE SCALE GENOMIC DNA]</scope>
    <source>
        <strain evidence="8 9">130c</strain>
    </source>
</reference>
<evidence type="ECO:0000256" key="3">
    <source>
        <dbReference type="ARBA" id="ARBA00011886"/>
    </source>
</evidence>
<dbReference type="InterPro" id="IPR000845">
    <property type="entry name" value="Nucleoside_phosphorylase_d"/>
</dbReference>
<proteinExistence type="inferred from homology"/>
<keyword evidence="4" id="KW-0328">Glycosyltransferase</keyword>
<dbReference type="CDD" id="cd09009">
    <property type="entry name" value="PNP-EcPNPII_like"/>
    <property type="match status" value="1"/>
</dbReference>
<dbReference type="InParanoid" id="A0A078AVX7"/>
<dbReference type="GO" id="GO:0005737">
    <property type="term" value="C:cytoplasm"/>
    <property type="evidence" value="ECO:0007669"/>
    <property type="project" value="TreeGrafter"/>
</dbReference>